<feature type="non-terminal residue" evidence="1">
    <location>
        <position position="1"/>
    </location>
</feature>
<dbReference type="AlphaFoldDB" id="A0A147BJM8"/>
<sequence>KKRSVFMKRNYRKFFICYDKILRPLLRQLQSFTHFLQSNLHRRHHSSLASLRQPTCISMCSLCTSQREKRRKKKVLETERCGGDKR</sequence>
<proteinExistence type="predicted"/>
<protein>
    <submittedName>
        <fullName evidence="1">Uncharacterized protein</fullName>
    </submittedName>
</protein>
<evidence type="ECO:0000313" key="1">
    <source>
        <dbReference type="EMBL" id="JAR90535.1"/>
    </source>
</evidence>
<organism evidence="1">
    <name type="scientific">Ixodes ricinus</name>
    <name type="common">Common tick</name>
    <name type="synonym">Acarus ricinus</name>
    <dbReference type="NCBI Taxonomy" id="34613"/>
    <lineage>
        <taxon>Eukaryota</taxon>
        <taxon>Metazoa</taxon>
        <taxon>Ecdysozoa</taxon>
        <taxon>Arthropoda</taxon>
        <taxon>Chelicerata</taxon>
        <taxon>Arachnida</taxon>
        <taxon>Acari</taxon>
        <taxon>Parasitiformes</taxon>
        <taxon>Ixodida</taxon>
        <taxon>Ixodoidea</taxon>
        <taxon>Ixodidae</taxon>
        <taxon>Ixodinae</taxon>
        <taxon>Ixodes</taxon>
    </lineage>
</organism>
<reference evidence="1" key="1">
    <citation type="journal article" date="2018" name="PLoS Negl. Trop. Dis.">
        <title>Sialome diversity of ticks revealed by RNAseq of single tick salivary glands.</title>
        <authorList>
            <person name="Perner J."/>
            <person name="Kropackova S."/>
            <person name="Kopacek P."/>
            <person name="Ribeiro J.M."/>
        </authorList>
    </citation>
    <scope>NUCLEOTIDE SEQUENCE</scope>
    <source>
        <strain evidence="1">Siblings of single egg batch collected in Ceske Budejovice</strain>
        <tissue evidence="1">Salivary glands</tissue>
    </source>
</reference>
<accession>A0A147BJM8</accession>
<dbReference type="EMBL" id="GEGO01004869">
    <property type="protein sequence ID" value="JAR90535.1"/>
    <property type="molecule type" value="Transcribed_RNA"/>
</dbReference>
<name>A0A147BJM8_IXORI</name>